<dbReference type="InterPro" id="IPR000835">
    <property type="entry name" value="HTH_MarR-typ"/>
</dbReference>
<dbReference type="PROSITE" id="PS50995">
    <property type="entry name" value="HTH_MARR_2"/>
    <property type="match status" value="1"/>
</dbReference>
<dbReference type="SMART" id="SM00347">
    <property type="entry name" value="HTH_MARR"/>
    <property type="match status" value="1"/>
</dbReference>
<comment type="caution">
    <text evidence="5">The sequence shown here is derived from an EMBL/GenBank/DDBJ whole genome shotgun (WGS) entry which is preliminary data.</text>
</comment>
<reference evidence="5 6" key="1">
    <citation type="journal article" date="2015" name="Genome Announc.">
        <title>Expanding the biotechnology potential of lactobacilli through comparative genomics of 213 strains and associated genera.</title>
        <authorList>
            <person name="Sun Z."/>
            <person name="Harris H.M."/>
            <person name="McCann A."/>
            <person name="Guo C."/>
            <person name="Argimon S."/>
            <person name="Zhang W."/>
            <person name="Yang X."/>
            <person name="Jeffery I.B."/>
            <person name="Cooney J.C."/>
            <person name="Kagawa T.F."/>
            <person name="Liu W."/>
            <person name="Song Y."/>
            <person name="Salvetti E."/>
            <person name="Wrobel A."/>
            <person name="Rasinkangas P."/>
            <person name="Parkhill J."/>
            <person name="Rea M.C."/>
            <person name="O'Sullivan O."/>
            <person name="Ritari J."/>
            <person name="Douillard F.P."/>
            <person name="Paul Ross R."/>
            <person name="Yang R."/>
            <person name="Briner A.E."/>
            <person name="Felis G.E."/>
            <person name="de Vos W.M."/>
            <person name="Barrangou R."/>
            <person name="Klaenhammer T.R."/>
            <person name="Caufield P.W."/>
            <person name="Cui Y."/>
            <person name="Zhang H."/>
            <person name="O'Toole P.W."/>
        </authorList>
    </citation>
    <scope>NUCLEOTIDE SEQUENCE [LARGE SCALE GENOMIC DNA]</scope>
    <source>
        <strain evidence="5 6">DSM 16991</strain>
    </source>
</reference>
<feature type="domain" description="HTH marR-type" evidence="4">
    <location>
        <begin position="2"/>
        <end position="138"/>
    </location>
</feature>
<dbReference type="Pfam" id="PF12802">
    <property type="entry name" value="MarR_2"/>
    <property type="match status" value="1"/>
</dbReference>
<proteinExistence type="predicted"/>
<dbReference type="PATRIC" id="fig|1122147.4.peg.1298"/>
<sequence>MTPEIGRLLKIASNRLSWGLDQYARQHGLTGTQMSFLDFLYRRTTAGQVVLQRDIEQEFQIKRSTATQVLQTMETKGLITRQSAAQDARQKEVLLTAAAQDQVQLVRDYIEASDTKITAGYSAAEVRVITHFLQHIAELNKEENFD</sequence>
<dbReference type="PANTHER" id="PTHR42756:SF1">
    <property type="entry name" value="TRANSCRIPTIONAL REPRESSOR OF EMRAB OPERON"/>
    <property type="match status" value="1"/>
</dbReference>
<evidence type="ECO:0000256" key="3">
    <source>
        <dbReference type="ARBA" id="ARBA00023163"/>
    </source>
</evidence>
<keyword evidence="2" id="KW-0238">DNA-binding</keyword>
<evidence type="ECO:0000313" key="6">
    <source>
        <dbReference type="Proteomes" id="UP000050949"/>
    </source>
</evidence>
<name>A0A0R1X8N7_9LACO</name>
<dbReference type="PANTHER" id="PTHR42756">
    <property type="entry name" value="TRANSCRIPTIONAL REGULATOR, MARR"/>
    <property type="match status" value="1"/>
</dbReference>
<dbReference type="GO" id="GO:0003700">
    <property type="term" value="F:DNA-binding transcription factor activity"/>
    <property type="evidence" value="ECO:0007669"/>
    <property type="project" value="InterPro"/>
</dbReference>
<dbReference type="PRINTS" id="PR00598">
    <property type="entry name" value="HTHMARR"/>
</dbReference>
<dbReference type="Gene3D" id="1.10.10.10">
    <property type="entry name" value="Winged helix-like DNA-binding domain superfamily/Winged helix DNA-binding domain"/>
    <property type="match status" value="1"/>
</dbReference>
<dbReference type="GO" id="GO:0003677">
    <property type="term" value="F:DNA binding"/>
    <property type="evidence" value="ECO:0007669"/>
    <property type="project" value="UniProtKB-KW"/>
</dbReference>
<evidence type="ECO:0000259" key="4">
    <source>
        <dbReference type="PROSITE" id="PS50995"/>
    </source>
</evidence>
<keyword evidence="1" id="KW-0805">Transcription regulation</keyword>
<dbReference type="Proteomes" id="UP000050949">
    <property type="component" value="Unassembled WGS sequence"/>
</dbReference>
<evidence type="ECO:0000313" key="5">
    <source>
        <dbReference type="EMBL" id="KRM24884.1"/>
    </source>
</evidence>
<dbReference type="SUPFAM" id="SSF46785">
    <property type="entry name" value="Winged helix' DNA-binding domain"/>
    <property type="match status" value="1"/>
</dbReference>
<gene>
    <name evidence="5" type="ORF">FC91_GL001255</name>
</gene>
<evidence type="ECO:0000256" key="2">
    <source>
        <dbReference type="ARBA" id="ARBA00023125"/>
    </source>
</evidence>
<accession>A0A0R1X8N7</accession>
<dbReference type="InterPro" id="IPR036388">
    <property type="entry name" value="WH-like_DNA-bd_sf"/>
</dbReference>
<organism evidence="5 6">
    <name type="scientific">Schleiferilactobacillus harbinensis DSM 16991</name>
    <dbReference type="NCBI Taxonomy" id="1122147"/>
    <lineage>
        <taxon>Bacteria</taxon>
        <taxon>Bacillati</taxon>
        <taxon>Bacillota</taxon>
        <taxon>Bacilli</taxon>
        <taxon>Lactobacillales</taxon>
        <taxon>Lactobacillaceae</taxon>
        <taxon>Schleiferilactobacillus</taxon>
    </lineage>
</organism>
<protein>
    <recommendedName>
        <fullName evidence="4">HTH marR-type domain-containing protein</fullName>
    </recommendedName>
</protein>
<evidence type="ECO:0000256" key="1">
    <source>
        <dbReference type="ARBA" id="ARBA00023015"/>
    </source>
</evidence>
<dbReference type="eggNOG" id="COG1846">
    <property type="taxonomic scope" value="Bacteria"/>
</dbReference>
<dbReference type="RefSeq" id="WP_027827728.1">
    <property type="nucleotide sequence ID" value="NZ_AUEH01000006.1"/>
</dbReference>
<dbReference type="InterPro" id="IPR036390">
    <property type="entry name" value="WH_DNA-bd_sf"/>
</dbReference>
<keyword evidence="3" id="KW-0804">Transcription</keyword>
<dbReference type="EMBL" id="AZFW01000129">
    <property type="protein sequence ID" value="KRM24884.1"/>
    <property type="molecule type" value="Genomic_DNA"/>
</dbReference>
<dbReference type="AlphaFoldDB" id="A0A0R1X8N7"/>
<dbReference type="OrthoDB" id="384891at2"/>